<organism evidence="3 4">
    <name type="scientific">Ralstonia psammae</name>
    <dbReference type="NCBI Taxonomy" id="3058598"/>
    <lineage>
        <taxon>Bacteria</taxon>
        <taxon>Pseudomonadati</taxon>
        <taxon>Pseudomonadota</taxon>
        <taxon>Betaproteobacteria</taxon>
        <taxon>Burkholderiales</taxon>
        <taxon>Burkholderiaceae</taxon>
        <taxon>Ralstonia</taxon>
    </lineage>
</organism>
<evidence type="ECO:0000256" key="1">
    <source>
        <dbReference type="SAM" id="SignalP"/>
    </source>
</evidence>
<sequence length="328" mass="35548">MKTKMSISRVLSLLVMLLAWLPATSFAVSCWAANSNAIITEALGTELAVPADAPDGTIIWESKPRIVNVLCADDQAWGAETIYFYLNPLNVDVGTGIRVGIRYQGTTITQSSGKVSTGHHSHEGCTWLDCHGWNRARFSLMFSVFVEKYGPTPASGQATTRTTYNVFQLDGVWKLNIPATNNLNYVLTGLDKVRFVPCSPQLTVTPGTVDFGEVYGLRATVGSVAASKSVNLNLQRACTTPYTVNARFTPTAGTVVNGLLVPQKNDSVGISILRSGTQEKLAFNDWFKLTDMSGSTPASINLDAQLVWRKQPVVGPFNGAVAVELYYK</sequence>
<comment type="caution">
    <text evidence="3">The sequence shown here is derived from an EMBL/GenBank/DDBJ whole genome shotgun (WGS) entry which is preliminary data.</text>
</comment>
<accession>A0ABM9J821</accession>
<dbReference type="InterPro" id="IPR000259">
    <property type="entry name" value="Adhesion_dom_fimbrial"/>
</dbReference>
<evidence type="ECO:0000313" key="3">
    <source>
        <dbReference type="EMBL" id="CAJ0785583.1"/>
    </source>
</evidence>
<dbReference type="Gene3D" id="2.60.40.1090">
    <property type="entry name" value="Fimbrial-type adhesion domain"/>
    <property type="match status" value="1"/>
</dbReference>
<proteinExistence type="predicted"/>
<dbReference type="InterPro" id="IPR036937">
    <property type="entry name" value="Adhesion_dom_fimbrial_sf"/>
</dbReference>
<keyword evidence="4" id="KW-1185">Reference proteome</keyword>
<protein>
    <recommendedName>
        <fullName evidence="2">Fimbrial-type adhesion domain-containing protein</fullName>
    </recommendedName>
</protein>
<gene>
    <name evidence="3" type="ORF">LMG19083_01319</name>
</gene>
<evidence type="ECO:0000313" key="4">
    <source>
        <dbReference type="Proteomes" id="UP001189813"/>
    </source>
</evidence>
<dbReference type="EMBL" id="CATZBU010000002">
    <property type="protein sequence ID" value="CAJ0785583.1"/>
    <property type="molecule type" value="Genomic_DNA"/>
</dbReference>
<feature type="signal peptide" evidence="1">
    <location>
        <begin position="1"/>
        <end position="27"/>
    </location>
</feature>
<dbReference type="InterPro" id="IPR008966">
    <property type="entry name" value="Adhesion_dom_sf"/>
</dbReference>
<dbReference type="SUPFAM" id="SSF49401">
    <property type="entry name" value="Bacterial adhesins"/>
    <property type="match status" value="1"/>
</dbReference>
<evidence type="ECO:0000259" key="2">
    <source>
        <dbReference type="Pfam" id="PF00419"/>
    </source>
</evidence>
<name>A0ABM9J821_9RALS</name>
<keyword evidence="1" id="KW-0732">Signal</keyword>
<dbReference type="RefSeq" id="WP_316664784.1">
    <property type="nucleotide sequence ID" value="NZ_CATZBU010000002.1"/>
</dbReference>
<reference evidence="3 4" key="1">
    <citation type="submission" date="2023-07" db="EMBL/GenBank/DDBJ databases">
        <authorList>
            <person name="Peeters C."/>
        </authorList>
    </citation>
    <scope>NUCLEOTIDE SEQUENCE [LARGE SCALE GENOMIC DNA]</scope>
    <source>
        <strain evidence="3 4">LMG 19083</strain>
    </source>
</reference>
<dbReference type="PROSITE" id="PS51257">
    <property type="entry name" value="PROKAR_LIPOPROTEIN"/>
    <property type="match status" value="1"/>
</dbReference>
<feature type="chain" id="PRO_5045823013" description="Fimbrial-type adhesion domain-containing protein" evidence="1">
    <location>
        <begin position="28"/>
        <end position="328"/>
    </location>
</feature>
<dbReference type="Pfam" id="PF00419">
    <property type="entry name" value="Fimbrial"/>
    <property type="match status" value="1"/>
</dbReference>
<dbReference type="Proteomes" id="UP001189813">
    <property type="component" value="Unassembled WGS sequence"/>
</dbReference>
<feature type="domain" description="Fimbrial-type adhesion" evidence="2">
    <location>
        <begin position="196"/>
        <end position="328"/>
    </location>
</feature>